<dbReference type="InterPro" id="IPR032297">
    <property type="entry name" value="Torus"/>
</dbReference>
<evidence type="ECO:0000256" key="2">
    <source>
        <dbReference type="ARBA" id="ARBA00022771"/>
    </source>
</evidence>
<dbReference type="Gene3D" id="3.30.70.330">
    <property type="match status" value="1"/>
</dbReference>
<feature type="zinc finger region" description="C3H1-type" evidence="6">
    <location>
        <begin position="158"/>
        <end position="185"/>
    </location>
</feature>
<dbReference type="GO" id="GO:0071006">
    <property type="term" value="C:U2-type catalytic step 1 spliceosome"/>
    <property type="evidence" value="ECO:0007669"/>
    <property type="project" value="TreeGrafter"/>
</dbReference>
<feature type="compositionally biased region" description="Polar residues" evidence="7">
    <location>
        <begin position="368"/>
        <end position="389"/>
    </location>
</feature>
<evidence type="ECO:0000256" key="6">
    <source>
        <dbReference type="PROSITE-ProRule" id="PRU00723"/>
    </source>
</evidence>
<reference evidence="10" key="1">
    <citation type="submission" date="2022-03" db="EMBL/GenBank/DDBJ databases">
        <title>A functionally conserved STORR gene fusion in Papaver species that diverged 16.8 million years ago.</title>
        <authorList>
            <person name="Catania T."/>
        </authorList>
    </citation>
    <scope>NUCLEOTIDE SEQUENCE</scope>
    <source>
        <strain evidence="10">S-191538</strain>
    </source>
</reference>
<dbReference type="SUPFAM" id="SSF54928">
    <property type="entry name" value="RNA-binding domain, RBD"/>
    <property type="match status" value="1"/>
</dbReference>
<evidence type="ECO:0000259" key="8">
    <source>
        <dbReference type="PROSITE" id="PS50102"/>
    </source>
</evidence>
<organism evidence="10 11">
    <name type="scientific">Papaver nudicaule</name>
    <name type="common">Iceland poppy</name>
    <dbReference type="NCBI Taxonomy" id="74823"/>
    <lineage>
        <taxon>Eukaryota</taxon>
        <taxon>Viridiplantae</taxon>
        <taxon>Streptophyta</taxon>
        <taxon>Embryophyta</taxon>
        <taxon>Tracheophyta</taxon>
        <taxon>Spermatophyta</taxon>
        <taxon>Magnoliopsida</taxon>
        <taxon>Ranunculales</taxon>
        <taxon>Papaveraceae</taxon>
        <taxon>Papaveroideae</taxon>
        <taxon>Papaver</taxon>
    </lineage>
</organism>
<dbReference type="Pfam" id="PF16131">
    <property type="entry name" value="Torus"/>
    <property type="match status" value="1"/>
</dbReference>
<proteinExistence type="predicted"/>
<dbReference type="Pfam" id="PF00076">
    <property type="entry name" value="RRM_1"/>
    <property type="match status" value="1"/>
</dbReference>
<gene>
    <name evidence="10" type="ORF">MKW94_002151</name>
</gene>
<sequence length="389" mass="44591">MAHRILRDPEADEWERCDFPILCQTCLGDNPYNRMTRADCGKECEICTRPFTVYRWKAGRDGRFKKTVICQTCTKLKNVCQACLLDLEYGLPVQVRDTALGVHSYDSIPKSDVNREYYAEEYDRRARIGIDFGSSYGKAPPNDTIRKLQRTTTPYDKRNRAPLCSFYARGSCNRGAACAFTHEMPVTGELSHQNIKDRYYGDGKDPVAKKLLYKAGQMSSLAPPDDKSIKTLYICGLDARVTERDLVDIFYSYGQIESVRTVLKLSCAFVNYRTREGAERAAEDLSNKLVIKGLRLKLFWGKSQARRAELEDQQQQRRNQPSSYFSPSPSQTCYPSMDPQRMGAQQKRHYSYQRPNLSSPYGYVRSPSPYQQYPHQRTGLQSPLSRAQS</sequence>
<evidence type="ECO:0000256" key="5">
    <source>
        <dbReference type="PROSITE-ProRule" id="PRU00176"/>
    </source>
</evidence>
<dbReference type="SMART" id="SM00360">
    <property type="entry name" value="RRM"/>
    <property type="match status" value="1"/>
</dbReference>
<dbReference type="InterPro" id="IPR012677">
    <property type="entry name" value="Nucleotide-bd_a/b_plait_sf"/>
</dbReference>
<name>A0AA41SL54_PAPNU</name>
<dbReference type="GO" id="GO:0071007">
    <property type="term" value="C:U2-type catalytic step 2 spliceosome"/>
    <property type="evidence" value="ECO:0007669"/>
    <property type="project" value="TreeGrafter"/>
</dbReference>
<dbReference type="Pfam" id="PF21369">
    <property type="entry name" value="STL11_N"/>
    <property type="match status" value="1"/>
</dbReference>
<evidence type="ECO:0000256" key="3">
    <source>
        <dbReference type="ARBA" id="ARBA00022833"/>
    </source>
</evidence>
<dbReference type="Proteomes" id="UP001177140">
    <property type="component" value="Unassembled WGS sequence"/>
</dbReference>
<dbReference type="SUPFAM" id="SSF90229">
    <property type="entry name" value="CCCH zinc finger"/>
    <property type="match status" value="1"/>
</dbReference>
<dbReference type="PROSITE" id="PS50102">
    <property type="entry name" value="RRM"/>
    <property type="match status" value="1"/>
</dbReference>
<dbReference type="FunFam" id="3.30.70.330:FF:000476">
    <property type="entry name" value="Zinc finger CCCH domain-containing protein 4"/>
    <property type="match status" value="1"/>
</dbReference>
<dbReference type="InterPro" id="IPR000504">
    <property type="entry name" value="RRM_dom"/>
</dbReference>
<dbReference type="InterPro" id="IPR035979">
    <property type="entry name" value="RBD_domain_sf"/>
</dbReference>
<dbReference type="AlphaFoldDB" id="A0AA41SL54"/>
<dbReference type="GO" id="GO:0017070">
    <property type="term" value="F:U6 snRNA binding"/>
    <property type="evidence" value="ECO:0007669"/>
    <property type="project" value="TreeGrafter"/>
</dbReference>
<feature type="region of interest" description="Disordered" evidence="7">
    <location>
        <begin position="309"/>
        <end position="389"/>
    </location>
</feature>
<dbReference type="GO" id="GO:0000974">
    <property type="term" value="C:Prp19 complex"/>
    <property type="evidence" value="ECO:0007669"/>
    <property type="project" value="TreeGrafter"/>
</dbReference>
<evidence type="ECO:0000256" key="4">
    <source>
        <dbReference type="ARBA" id="ARBA00022884"/>
    </source>
</evidence>
<keyword evidence="4 5" id="KW-0694">RNA-binding</keyword>
<keyword evidence="11" id="KW-1185">Reference proteome</keyword>
<evidence type="ECO:0000313" key="10">
    <source>
        <dbReference type="EMBL" id="MCL7038206.1"/>
    </source>
</evidence>
<keyword evidence="1 6" id="KW-0479">Metal-binding</keyword>
<feature type="domain" description="C3H1-type" evidence="9">
    <location>
        <begin position="158"/>
        <end position="185"/>
    </location>
</feature>
<dbReference type="PANTHER" id="PTHR14089:SF6">
    <property type="entry name" value="PRE-MRNA-SPLICING FACTOR RBM22"/>
    <property type="match status" value="1"/>
</dbReference>
<dbReference type="InterPro" id="IPR000571">
    <property type="entry name" value="Znf_CCCH"/>
</dbReference>
<evidence type="ECO:0000313" key="11">
    <source>
        <dbReference type="Proteomes" id="UP001177140"/>
    </source>
</evidence>
<keyword evidence="2 6" id="KW-0863">Zinc-finger</keyword>
<dbReference type="PROSITE" id="PS50103">
    <property type="entry name" value="ZF_C3H1"/>
    <property type="match status" value="1"/>
</dbReference>
<feature type="domain" description="RRM" evidence="8">
    <location>
        <begin position="230"/>
        <end position="303"/>
    </location>
</feature>
<evidence type="ECO:0000256" key="7">
    <source>
        <dbReference type="SAM" id="MobiDB-lite"/>
    </source>
</evidence>
<accession>A0AA41SL54</accession>
<feature type="compositionally biased region" description="Low complexity" evidence="7">
    <location>
        <begin position="321"/>
        <end position="330"/>
    </location>
</feature>
<dbReference type="InterPro" id="IPR039171">
    <property type="entry name" value="Cwc2/Slt11"/>
</dbReference>
<protein>
    <submittedName>
        <fullName evidence="10">Uncharacterized protein</fullName>
    </submittedName>
</protein>
<comment type="caution">
    <text evidence="10">The sequence shown here is derived from an EMBL/GenBank/DDBJ whole genome shotgun (WGS) entry which is preliminary data.</text>
</comment>
<evidence type="ECO:0000259" key="9">
    <source>
        <dbReference type="PROSITE" id="PS50103"/>
    </source>
</evidence>
<dbReference type="GO" id="GO:0008270">
    <property type="term" value="F:zinc ion binding"/>
    <property type="evidence" value="ECO:0007669"/>
    <property type="project" value="UniProtKB-KW"/>
</dbReference>
<dbReference type="Gene3D" id="4.10.1000.10">
    <property type="entry name" value="Zinc finger, CCCH-type"/>
    <property type="match status" value="1"/>
</dbReference>
<evidence type="ECO:0000256" key="1">
    <source>
        <dbReference type="ARBA" id="ARBA00022723"/>
    </source>
</evidence>
<dbReference type="InterPro" id="IPR036855">
    <property type="entry name" value="Znf_CCCH_sf"/>
</dbReference>
<dbReference type="PANTHER" id="PTHR14089">
    <property type="entry name" value="PRE-MRNA-SPLICING FACTOR RBM22"/>
    <property type="match status" value="1"/>
</dbReference>
<dbReference type="EMBL" id="JAJJMA010188116">
    <property type="protein sequence ID" value="MCL7038206.1"/>
    <property type="molecule type" value="Genomic_DNA"/>
</dbReference>
<dbReference type="SMART" id="SM00356">
    <property type="entry name" value="ZnF_C3H1"/>
    <property type="match status" value="1"/>
</dbReference>
<dbReference type="GO" id="GO:0036002">
    <property type="term" value="F:pre-mRNA binding"/>
    <property type="evidence" value="ECO:0007669"/>
    <property type="project" value="TreeGrafter"/>
</dbReference>
<dbReference type="InterPro" id="IPR048995">
    <property type="entry name" value="STL11/RBM22-like_N"/>
</dbReference>
<keyword evidence="3 6" id="KW-0862">Zinc</keyword>